<dbReference type="InterPro" id="IPR046906">
    <property type="entry name" value="Mab-21_HhH/H2TH-like"/>
</dbReference>
<sequence>MHSDIDILHCYKGCTAIHDFADWQCWRMQLLVVTDMSTPPQCCYLQPVPLTNPEFVTEITLPGCHRYAQGRMFLKNTIHEMNFKADYDKWGIDFIRHGPSRSISDDTDEVYAIYCAKLPENCQYIFQRPKPGHWPRPELLTQLKENGVFLVPTNHVENTTNWDPGQHLGILTVRTYDNSHELFWKLSTNFMERLLMFDLTITQIKVKMIRKEFCKPLVGDRLSTFHLKTALLYSVERSPPCIWKDKNFIQCLKLCMTTLRSLLKVRYCPHYTTSNVNLFAGKLRCNEFPVLIEIFTDMIRNDLSCLNNMKMDDLGNRISSNSTNSTSELRYEELDIVVARELLKRLINQSCPYLHVQFLFAPVDTLTCINDHSRFIQNLETNNKTSSGIIHSAVSIKLKMHYSIQAAMKASLCIGQNEILPQEIFILFDKALTSDVTSCRLKLASIYFSLRRFNEAVAILKQVEVLISKKVMSYSPFVTCVFDSELLKRRKEFPDILQNEIALCTIFNRHEINCVPGQLVAEFFRLVKVEYSDLVHPFNLDFWKELAVVDSITYMYYLQYLTFRNTGFISDSQRALKNLHRHVPYVSGHIETSLNLLGHCWELEG</sequence>
<comment type="caution">
    <text evidence="3">The sequence shown here is derived from an EMBL/GenBank/DDBJ whole genome shotgun (WGS) entry which is preliminary data.</text>
</comment>
<accession>A0A9D3YNF7</accession>
<dbReference type="EMBL" id="JAIWYP010000015">
    <property type="protein sequence ID" value="KAH3704032.1"/>
    <property type="molecule type" value="Genomic_DNA"/>
</dbReference>
<dbReference type="PANTHER" id="PTHR10656:SF42">
    <property type="entry name" value="CYCLIC GMP-AMP SYNTHASE-LIKE PROTEIN-RELATED"/>
    <property type="match status" value="1"/>
</dbReference>
<gene>
    <name evidence="3" type="ORF">DPMN_079087</name>
</gene>
<evidence type="ECO:0000256" key="1">
    <source>
        <dbReference type="ARBA" id="ARBA00008307"/>
    </source>
</evidence>
<evidence type="ECO:0000313" key="3">
    <source>
        <dbReference type="EMBL" id="KAH3704032.1"/>
    </source>
</evidence>
<evidence type="ECO:0000259" key="2">
    <source>
        <dbReference type="Pfam" id="PF20266"/>
    </source>
</evidence>
<dbReference type="AlphaFoldDB" id="A0A9D3YNF7"/>
<reference evidence="3" key="2">
    <citation type="submission" date="2020-11" db="EMBL/GenBank/DDBJ databases">
        <authorList>
            <person name="McCartney M.A."/>
            <person name="Auch B."/>
            <person name="Kono T."/>
            <person name="Mallez S."/>
            <person name="Becker A."/>
            <person name="Gohl D.M."/>
            <person name="Silverstein K.A.T."/>
            <person name="Koren S."/>
            <person name="Bechman K.B."/>
            <person name="Herman A."/>
            <person name="Abrahante J.E."/>
            <person name="Garbe J."/>
        </authorList>
    </citation>
    <scope>NUCLEOTIDE SEQUENCE</scope>
    <source>
        <strain evidence="3">Duluth1</strain>
        <tissue evidence="3">Whole animal</tissue>
    </source>
</reference>
<evidence type="ECO:0000313" key="4">
    <source>
        <dbReference type="Proteomes" id="UP000828390"/>
    </source>
</evidence>
<feature type="domain" description="Mab-21-like HhH/H2TH-like" evidence="2">
    <location>
        <begin position="218"/>
        <end position="281"/>
    </location>
</feature>
<comment type="similarity">
    <text evidence="1">Belongs to the mab-21 family.</text>
</comment>
<dbReference type="Gene3D" id="1.10.1410.40">
    <property type="match status" value="1"/>
</dbReference>
<name>A0A9D3YNF7_DREPO</name>
<keyword evidence="4" id="KW-1185">Reference proteome</keyword>
<proteinExistence type="inferred from homology"/>
<organism evidence="3 4">
    <name type="scientific">Dreissena polymorpha</name>
    <name type="common">Zebra mussel</name>
    <name type="synonym">Mytilus polymorpha</name>
    <dbReference type="NCBI Taxonomy" id="45954"/>
    <lineage>
        <taxon>Eukaryota</taxon>
        <taxon>Metazoa</taxon>
        <taxon>Spiralia</taxon>
        <taxon>Lophotrochozoa</taxon>
        <taxon>Mollusca</taxon>
        <taxon>Bivalvia</taxon>
        <taxon>Autobranchia</taxon>
        <taxon>Heteroconchia</taxon>
        <taxon>Euheterodonta</taxon>
        <taxon>Imparidentia</taxon>
        <taxon>Neoheterodontei</taxon>
        <taxon>Myida</taxon>
        <taxon>Dreissenoidea</taxon>
        <taxon>Dreissenidae</taxon>
        <taxon>Dreissena</taxon>
    </lineage>
</organism>
<reference evidence="3" key="1">
    <citation type="journal article" date="2019" name="bioRxiv">
        <title>The Genome of the Zebra Mussel, Dreissena polymorpha: A Resource for Invasive Species Research.</title>
        <authorList>
            <person name="McCartney M.A."/>
            <person name="Auch B."/>
            <person name="Kono T."/>
            <person name="Mallez S."/>
            <person name="Zhang Y."/>
            <person name="Obille A."/>
            <person name="Becker A."/>
            <person name="Abrahante J.E."/>
            <person name="Garbe J."/>
            <person name="Badalamenti J.P."/>
            <person name="Herman A."/>
            <person name="Mangelson H."/>
            <person name="Liachko I."/>
            <person name="Sullivan S."/>
            <person name="Sone E.D."/>
            <person name="Koren S."/>
            <person name="Silverstein K.A.T."/>
            <person name="Beckman K.B."/>
            <person name="Gohl D.M."/>
        </authorList>
    </citation>
    <scope>NUCLEOTIDE SEQUENCE</scope>
    <source>
        <strain evidence="3">Duluth1</strain>
        <tissue evidence="3">Whole animal</tissue>
    </source>
</reference>
<dbReference type="Proteomes" id="UP000828390">
    <property type="component" value="Unassembled WGS sequence"/>
</dbReference>
<protein>
    <recommendedName>
        <fullName evidence="2">Mab-21-like HhH/H2TH-like domain-containing protein</fullName>
    </recommendedName>
</protein>
<dbReference type="PANTHER" id="PTHR10656">
    <property type="entry name" value="CELL FATE DETERMINING PROTEIN MAB21-RELATED"/>
    <property type="match status" value="1"/>
</dbReference>
<dbReference type="Pfam" id="PF20266">
    <property type="entry name" value="Mab-21_C"/>
    <property type="match status" value="1"/>
</dbReference>